<feature type="region of interest" description="Disordered" evidence="1">
    <location>
        <begin position="1"/>
        <end position="30"/>
    </location>
</feature>
<keyword evidence="3" id="KW-1185">Reference proteome</keyword>
<feature type="non-terminal residue" evidence="2">
    <location>
        <position position="1"/>
    </location>
</feature>
<dbReference type="AlphaFoldDB" id="A0A392R5A6"/>
<evidence type="ECO:0000313" key="2">
    <source>
        <dbReference type="EMBL" id="MCI31781.1"/>
    </source>
</evidence>
<evidence type="ECO:0000256" key="1">
    <source>
        <dbReference type="SAM" id="MobiDB-lite"/>
    </source>
</evidence>
<sequence length="62" mass="6949">ARRAPHLLRQAQSEEAARGSRHASRPAPALAAPCADTSRFTRIFSDFLLPRFQGTLNRFNEI</sequence>
<comment type="caution">
    <text evidence="2">The sequence shown here is derived from an EMBL/GenBank/DDBJ whole genome shotgun (WGS) entry which is preliminary data.</text>
</comment>
<proteinExistence type="predicted"/>
<accession>A0A392R5A6</accession>
<dbReference type="Proteomes" id="UP000265520">
    <property type="component" value="Unassembled WGS sequence"/>
</dbReference>
<protein>
    <submittedName>
        <fullName evidence="2">Uncharacterized protein</fullName>
    </submittedName>
</protein>
<reference evidence="2 3" key="1">
    <citation type="journal article" date="2018" name="Front. Plant Sci.">
        <title>Red Clover (Trifolium pratense) and Zigzag Clover (T. medium) - A Picture of Genomic Similarities and Differences.</title>
        <authorList>
            <person name="Dluhosova J."/>
            <person name="Istvanek J."/>
            <person name="Nedelnik J."/>
            <person name="Repkova J."/>
        </authorList>
    </citation>
    <scope>NUCLEOTIDE SEQUENCE [LARGE SCALE GENOMIC DNA]</scope>
    <source>
        <strain evidence="3">cv. 10/8</strain>
        <tissue evidence="2">Leaf</tissue>
    </source>
</reference>
<evidence type="ECO:0000313" key="3">
    <source>
        <dbReference type="Proteomes" id="UP000265520"/>
    </source>
</evidence>
<dbReference type="EMBL" id="LXQA010190024">
    <property type="protein sequence ID" value="MCI31781.1"/>
    <property type="molecule type" value="Genomic_DNA"/>
</dbReference>
<organism evidence="2 3">
    <name type="scientific">Trifolium medium</name>
    <dbReference type="NCBI Taxonomy" id="97028"/>
    <lineage>
        <taxon>Eukaryota</taxon>
        <taxon>Viridiplantae</taxon>
        <taxon>Streptophyta</taxon>
        <taxon>Embryophyta</taxon>
        <taxon>Tracheophyta</taxon>
        <taxon>Spermatophyta</taxon>
        <taxon>Magnoliopsida</taxon>
        <taxon>eudicotyledons</taxon>
        <taxon>Gunneridae</taxon>
        <taxon>Pentapetalae</taxon>
        <taxon>rosids</taxon>
        <taxon>fabids</taxon>
        <taxon>Fabales</taxon>
        <taxon>Fabaceae</taxon>
        <taxon>Papilionoideae</taxon>
        <taxon>50 kb inversion clade</taxon>
        <taxon>NPAAA clade</taxon>
        <taxon>Hologalegina</taxon>
        <taxon>IRL clade</taxon>
        <taxon>Trifolieae</taxon>
        <taxon>Trifolium</taxon>
    </lineage>
</organism>
<name>A0A392R5A6_9FABA</name>